<dbReference type="PROSITE" id="PS51968">
    <property type="entry name" value="GRH_CP2_DB"/>
    <property type="match status" value="1"/>
</dbReference>
<dbReference type="InterPro" id="IPR057520">
    <property type="entry name" value="GRHL1/CP2_C"/>
</dbReference>
<dbReference type="InterPro" id="IPR013761">
    <property type="entry name" value="SAM/pointed_sf"/>
</dbReference>
<evidence type="ECO:0000256" key="2">
    <source>
        <dbReference type="ARBA" id="ARBA00010852"/>
    </source>
</evidence>
<dbReference type="AlphaFoldDB" id="A0AAV2TK32"/>
<dbReference type="Gene3D" id="1.10.150.50">
    <property type="entry name" value="Transcription Factor, Ets-1"/>
    <property type="match status" value="1"/>
</dbReference>
<dbReference type="InterPro" id="IPR040167">
    <property type="entry name" value="TF_CP2-like"/>
</dbReference>
<dbReference type="InterPro" id="IPR041418">
    <property type="entry name" value="SAM_3"/>
</dbReference>
<organism evidence="10 11">
    <name type="scientific">Calicophoron daubneyi</name>
    <name type="common">Rumen fluke</name>
    <name type="synonym">Paramphistomum daubneyi</name>
    <dbReference type="NCBI Taxonomy" id="300641"/>
    <lineage>
        <taxon>Eukaryota</taxon>
        <taxon>Metazoa</taxon>
        <taxon>Spiralia</taxon>
        <taxon>Lophotrochozoa</taxon>
        <taxon>Platyhelminthes</taxon>
        <taxon>Trematoda</taxon>
        <taxon>Digenea</taxon>
        <taxon>Plagiorchiida</taxon>
        <taxon>Pronocephalata</taxon>
        <taxon>Paramphistomoidea</taxon>
        <taxon>Paramphistomidae</taxon>
        <taxon>Calicophoron</taxon>
    </lineage>
</organism>
<evidence type="ECO:0000313" key="10">
    <source>
        <dbReference type="EMBL" id="CAL5137570.1"/>
    </source>
</evidence>
<evidence type="ECO:0000256" key="7">
    <source>
        <dbReference type="PROSITE-ProRule" id="PRU01313"/>
    </source>
</evidence>
<comment type="subcellular location">
    <subcellularLocation>
        <location evidence="1 7">Nucleus</location>
    </subcellularLocation>
</comment>
<dbReference type="GO" id="GO:0001228">
    <property type="term" value="F:DNA-binding transcription activator activity, RNA polymerase II-specific"/>
    <property type="evidence" value="ECO:0007669"/>
    <property type="project" value="TreeGrafter"/>
</dbReference>
<accession>A0AAV2TK32</accession>
<dbReference type="Pfam" id="PF18016">
    <property type="entry name" value="SAM_3"/>
    <property type="match status" value="1"/>
</dbReference>
<dbReference type="GO" id="GO:0005634">
    <property type="term" value="C:nucleus"/>
    <property type="evidence" value="ECO:0007669"/>
    <property type="project" value="UniProtKB-SubCell"/>
</dbReference>
<evidence type="ECO:0000256" key="1">
    <source>
        <dbReference type="ARBA" id="ARBA00004123"/>
    </source>
</evidence>
<evidence type="ECO:0000256" key="5">
    <source>
        <dbReference type="ARBA" id="ARBA00023163"/>
    </source>
</evidence>
<feature type="region of interest" description="Disordered" evidence="8">
    <location>
        <begin position="242"/>
        <end position="261"/>
    </location>
</feature>
<protein>
    <recommendedName>
        <fullName evidence="9">Grh/CP2 DB domain-containing protein</fullName>
    </recommendedName>
</protein>
<comment type="similarity">
    <text evidence="2">Belongs to the grh/CP2 family. CP2 subfamily.</text>
</comment>
<gene>
    <name evidence="10" type="ORF">CDAUBV1_LOCUS11867</name>
</gene>
<feature type="domain" description="Grh/CP2 DB" evidence="9">
    <location>
        <begin position="73"/>
        <end position="297"/>
    </location>
</feature>
<feature type="region of interest" description="Disordered" evidence="8">
    <location>
        <begin position="381"/>
        <end position="405"/>
    </location>
</feature>
<evidence type="ECO:0000256" key="3">
    <source>
        <dbReference type="ARBA" id="ARBA00023015"/>
    </source>
</evidence>
<feature type="compositionally biased region" description="Low complexity" evidence="8">
    <location>
        <begin position="383"/>
        <end position="403"/>
    </location>
</feature>
<sequence>MTSPWCFDEADLSTSFDDSMNGIGSDIVNSMFNMRDALSALPVCDEQPLVLGQQKYEEGCNSGVDPAEPVVPTCHKFEVALKAPTSSATRFSEASLTYLNQGQTYELSMNWTGDDFVPIKALVKIRFHEYVMELQEQEHLDSWSRAHPGERMIDVDFARSRDYEELSVDQSNPNTIVCLWNGKQCTVGIRLHCIGTEFTAKKHGGEKGVPFRLQVDLFDLKTYCHLESFASQVKVFKMKGADRKHRTDREKLERKSREGRSVYKPSQPVTKLVYLPINGSFRRPQTPLSPRLPTVFGPFTPVSGHIQPHFDSAFVPPQSIDPEDSRLSDPTEELSVKKSLKSPVECSALAQTDTEVFSQAPMEDQFISPSQSYQRHFFRVRRSSPGPGLSPSPSRRLSGPTTSCLQRRRRPRGADFCMGSCSTCGRTCRNQVNRWIRTSKTRPCCSTWDPPGTRPKQSSWLLDKRRASHSYQQNSVVICSQKFDRTGIDLGSLIDSVSTQTKNCELSTSAESSFGKDDIAKWTLIDKCENEAEVPPTLPGNAPALDSESVPGPTALEAREADSVLNTDTGYSSELHLDSQSDSQHNVAETYVRSANSYEVVDILPTASAEKCTEDVTPGSNTPCIRADMTAAEVAEWFRQSSFENLLDKFQTFTGRDMLRLTKDDFLSLCGAVEGLRLHNAFCNKPTRPRRTFYISRKEKRVYQAVMLYELTREELLRQIAPIISMRVDQIHVLCVLTAPGIPVFLSNELIAQLEDQSCFQIEVGWNVQHKANVFLRPV</sequence>
<feature type="region of interest" description="Disordered" evidence="8">
    <location>
        <begin position="533"/>
        <end position="552"/>
    </location>
</feature>
<dbReference type="Pfam" id="PF04516">
    <property type="entry name" value="CP2"/>
    <property type="match status" value="1"/>
</dbReference>
<dbReference type="InterPro" id="IPR007604">
    <property type="entry name" value="CP2"/>
</dbReference>
<dbReference type="GO" id="GO:0000978">
    <property type="term" value="F:RNA polymerase II cis-regulatory region sequence-specific DNA binding"/>
    <property type="evidence" value="ECO:0007669"/>
    <property type="project" value="TreeGrafter"/>
</dbReference>
<dbReference type="PANTHER" id="PTHR11037:SF21">
    <property type="entry name" value="GEMINI, ISOFORM C"/>
    <property type="match status" value="1"/>
</dbReference>
<keyword evidence="6 7" id="KW-0539">Nucleus</keyword>
<evidence type="ECO:0000256" key="8">
    <source>
        <dbReference type="SAM" id="MobiDB-lite"/>
    </source>
</evidence>
<keyword evidence="5" id="KW-0804">Transcription</keyword>
<reference evidence="10" key="1">
    <citation type="submission" date="2024-06" db="EMBL/GenBank/DDBJ databases">
        <authorList>
            <person name="Liu X."/>
            <person name="Lenzi L."/>
            <person name="Haldenby T S."/>
            <person name="Uol C."/>
        </authorList>
    </citation>
    <scope>NUCLEOTIDE SEQUENCE</scope>
</reference>
<comment type="caution">
    <text evidence="10">The sequence shown here is derived from an EMBL/GenBank/DDBJ whole genome shotgun (WGS) entry which is preliminary data.</text>
</comment>
<name>A0AAV2TK32_CALDB</name>
<dbReference type="PANTHER" id="PTHR11037">
    <property type="entry name" value="TRANSCRIPTION FACTOR CP2"/>
    <property type="match status" value="1"/>
</dbReference>
<keyword evidence="3" id="KW-0805">Transcription regulation</keyword>
<proteinExistence type="inferred from homology"/>
<dbReference type="Pfam" id="PF25416">
    <property type="entry name" value="GRHL1_C"/>
    <property type="match status" value="1"/>
</dbReference>
<evidence type="ECO:0000313" key="11">
    <source>
        <dbReference type="Proteomes" id="UP001497525"/>
    </source>
</evidence>
<dbReference type="SUPFAM" id="SSF47769">
    <property type="entry name" value="SAM/Pointed domain"/>
    <property type="match status" value="1"/>
</dbReference>
<evidence type="ECO:0000256" key="4">
    <source>
        <dbReference type="ARBA" id="ARBA00023125"/>
    </source>
</evidence>
<keyword evidence="4 7" id="KW-0238">DNA-binding</keyword>
<dbReference type="Proteomes" id="UP001497525">
    <property type="component" value="Unassembled WGS sequence"/>
</dbReference>
<dbReference type="EMBL" id="CAXLJL010000412">
    <property type="protein sequence ID" value="CAL5137570.1"/>
    <property type="molecule type" value="Genomic_DNA"/>
</dbReference>
<evidence type="ECO:0000256" key="6">
    <source>
        <dbReference type="ARBA" id="ARBA00023242"/>
    </source>
</evidence>
<evidence type="ECO:0000259" key="9">
    <source>
        <dbReference type="PROSITE" id="PS51968"/>
    </source>
</evidence>